<keyword evidence="2" id="KW-1185">Reference proteome</keyword>
<protein>
    <submittedName>
        <fullName evidence="1">Uncharacterized protein</fullName>
    </submittedName>
</protein>
<dbReference type="Proteomes" id="UP001165065">
    <property type="component" value="Unassembled WGS sequence"/>
</dbReference>
<dbReference type="AlphaFoldDB" id="A0A9W7G1C2"/>
<accession>A0A9W7G1C2</accession>
<dbReference type="OrthoDB" id="6329284at2759"/>
<proteinExistence type="predicted"/>
<dbReference type="InterPro" id="IPR029063">
    <property type="entry name" value="SAM-dependent_MTases_sf"/>
</dbReference>
<name>A0A9W7G1C2_9STRA</name>
<sequence length="333" mass="35793">MFTSISAYYDIINTLFTFKLDQKWRLHLLSSTLPPDTPSPVHFMDIATGTCEVVKTYLTTDPRLIRRPSKIVAVDPSVGMLNVCHDKLVNFLALPSPLSPAPFPGVESVSLISPSCPVSGSSHYPPISLHLKSATDFTFVSSSSPSSVEGVVAGEAPVVAPPTITHATVAFGIRNVPDRGAAMCNIWRHMVKSVGEGGSTSAGGGEAGRLGVLEVSYTPTWPRDFPLTVLPKMSTSSPLQSLSSLLTFTVRVLVSSFIHYVVPSVGWAVSGGGREYKHLVDSLEEFPEIWEEEVEGLNCEGGEGGVKGGWKTDTVEKMNFGSIKVYVFEAYAL</sequence>
<reference evidence="2" key="1">
    <citation type="journal article" date="2023" name="Commun. Biol.">
        <title>Genome analysis of Parmales, the sister group of diatoms, reveals the evolutionary specialization of diatoms from phago-mixotrophs to photoautotrophs.</title>
        <authorList>
            <person name="Ban H."/>
            <person name="Sato S."/>
            <person name="Yoshikawa S."/>
            <person name="Yamada K."/>
            <person name="Nakamura Y."/>
            <person name="Ichinomiya M."/>
            <person name="Sato N."/>
            <person name="Blanc-Mathieu R."/>
            <person name="Endo H."/>
            <person name="Kuwata A."/>
            <person name="Ogata H."/>
        </authorList>
    </citation>
    <scope>NUCLEOTIDE SEQUENCE [LARGE SCALE GENOMIC DNA]</scope>
</reference>
<evidence type="ECO:0000313" key="1">
    <source>
        <dbReference type="EMBL" id="GMI28211.1"/>
    </source>
</evidence>
<evidence type="ECO:0000313" key="2">
    <source>
        <dbReference type="Proteomes" id="UP001165065"/>
    </source>
</evidence>
<dbReference type="Pfam" id="PF01209">
    <property type="entry name" value="Ubie_methyltran"/>
    <property type="match status" value="1"/>
</dbReference>
<comment type="caution">
    <text evidence="1">The sequence shown here is derived from an EMBL/GenBank/DDBJ whole genome shotgun (WGS) entry which is preliminary data.</text>
</comment>
<gene>
    <name evidence="1" type="ORF">TrCOL_g5187</name>
</gene>
<dbReference type="EMBL" id="BRYA01000659">
    <property type="protein sequence ID" value="GMI28211.1"/>
    <property type="molecule type" value="Genomic_DNA"/>
</dbReference>
<dbReference type="Gene3D" id="3.40.50.150">
    <property type="entry name" value="Vaccinia Virus protein VP39"/>
    <property type="match status" value="1"/>
</dbReference>
<organism evidence="1 2">
    <name type="scientific">Triparma columacea</name>
    <dbReference type="NCBI Taxonomy" id="722753"/>
    <lineage>
        <taxon>Eukaryota</taxon>
        <taxon>Sar</taxon>
        <taxon>Stramenopiles</taxon>
        <taxon>Ochrophyta</taxon>
        <taxon>Bolidophyceae</taxon>
        <taxon>Parmales</taxon>
        <taxon>Triparmaceae</taxon>
        <taxon>Triparma</taxon>
    </lineage>
</organism>